<organism evidence="3 4">
    <name type="scientific">Peptostreptococcus porci</name>
    <dbReference type="NCBI Taxonomy" id="2652282"/>
    <lineage>
        <taxon>Bacteria</taxon>
        <taxon>Bacillati</taxon>
        <taxon>Bacillota</taxon>
        <taxon>Clostridia</taxon>
        <taxon>Peptostreptococcales</taxon>
        <taxon>Peptostreptococcaceae</taxon>
        <taxon>Peptostreptococcus</taxon>
    </lineage>
</organism>
<evidence type="ECO:0000313" key="4">
    <source>
        <dbReference type="Proteomes" id="UP000440713"/>
    </source>
</evidence>
<sequence>MHINFKYFIVSIGSIFIALGIGILIGSSLGTNESIQKQNASIIKDIDSKVNDLQAVNDELSIENKQAQKNIDDFKSYLSNNNKTLIQSGLSNKKIGIISFDEDSTSNLVSNVITSTGGEVSFYITIKNSINQEDALQKINEKLDKKLEKKEDLENLIVDSIKVSNTDGRLSVLQDLGYVKINGFINTFDNVTNIIVNNTMDAKNTNVEEFQGGFIGKIKSLKHTIVAQKSSSEVDMAKIFSKYRISTLSNVDEQWSYINLVTLINEKDLIGNFGKIDDNSSLLAISK</sequence>
<dbReference type="GO" id="GO:0016020">
    <property type="term" value="C:membrane"/>
    <property type="evidence" value="ECO:0007669"/>
    <property type="project" value="InterPro"/>
</dbReference>
<keyword evidence="1" id="KW-0175">Coiled coil</keyword>
<keyword evidence="2" id="KW-0472">Membrane</keyword>
<feature type="coiled-coil region" evidence="1">
    <location>
        <begin position="43"/>
        <end position="77"/>
    </location>
</feature>
<comment type="caution">
    <text evidence="3">The sequence shown here is derived from an EMBL/GenBank/DDBJ whole genome shotgun (WGS) entry which is preliminary data.</text>
</comment>
<proteinExistence type="predicted"/>
<gene>
    <name evidence="3" type="ORF">FYJ71_01915</name>
</gene>
<dbReference type="Proteomes" id="UP000440713">
    <property type="component" value="Unassembled WGS sequence"/>
</dbReference>
<keyword evidence="4" id="KW-1185">Reference proteome</keyword>
<dbReference type="GO" id="GO:0055070">
    <property type="term" value="P:copper ion homeostasis"/>
    <property type="evidence" value="ECO:0007669"/>
    <property type="project" value="InterPro"/>
</dbReference>
<feature type="transmembrane region" description="Helical" evidence="2">
    <location>
        <begin position="7"/>
        <end position="29"/>
    </location>
</feature>
<accession>A0A6N7XEV1</accession>
<dbReference type="EMBL" id="VUNE01000001">
    <property type="protein sequence ID" value="MST61729.1"/>
    <property type="molecule type" value="Genomic_DNA"/>
</dbReference>
<evidence type="ECO:0000256" key="1">
    <source>
        <dbReference type="SAM" id="Coils"/>
    </source>
</evidence>
<reference evidence="3 4" key="1">
    <citation type="submission" date="2019-08" db="EMBL/GenBank/DDBJ databases">
        <title>In-depth cultivation of the pig gut microbiome towards novel bacterial diversity and tailored functional studies.</title>
        <authorList>
            <person name="Wylensek D."/>
            <person name="Hitch T.C.A."/>
            <person name="Clavel T."/>
        </authorList>
    </citation>
    <scope>NUCLEOTIDE SEQUENCE [LARGE SCALE GENOMIC DNA]</scope>
    <source>
        <strain evidence="3 4">WCA-SAB-591-4A-A</strain>
    </source>
</reference>
<evidence type="ECO:0000256" key="2">
    <source>
        <dbReference type="SAM" id="Phobius"/>
    </source>
</evidence>
<keyword evidence="2" id="KW-1133">Transmembrane helix</keyword>
<dbReference type="RefSeq" id="WP_154537118.1">
    <property type="nucleotide sequence ID" value="NZ_VUNE01000001.1"/>
</dbReference>
<name>A0A6N7XEV1_9FIRM</name>
<protein>
    <recommendedName>
        <fullName evidence="5">Copper transport outer membrane protein, MctB</fullName>
    </recommendedName>
</protein>
<evidence type="ECO:0008006" key="5">
    <source>
        <dbReference type="Google" id="ProtNLM"/>
    </source>
</evidence>
<dbReference type="AlphaFoldDB" id="A0A6N7XEV1"/>
<dbReference type="InterPro" id="IPR021522">
    <property type="entry name" value="MctB"/>
</dbReference>
<dbReference type="Pfam" id="PF11382">
    <property type="entry name" value="MctB"/>
    <property type="match status" value="1"/>
</dbReference>
<evidence type="ECO:0000313" key="3">
    <source>
        <dbReference type="EMBL" id="MST61729.1"/>
    </source>
</evidence>
<keyword evidence="2" id="KW-0812">Transmembrane</keyword>